<dbReference type="Pfam" id="PF20152">
    <property type="entry name" value="DUF6534"/>
    <property type="match status" value="1"/>
</dbReference>
<dbReference type="InterPro" id="IPR045339">
    <property type="entry name" value="DUF6534"/>
</dbReference>
<feature type="domain" description="DUF6534" evidence="2">
    <location>
        <begin position="174"/>
        <end position="288"/>
    </location>
</feature>
<sequence length="360" mass="40119">MAETDLHLGDTAGSVFIGVLFATVFFSCTVAQTVFYYRRFPNDRLGLKLLVAFLGSSVLDFVTLALDIEYLWVLTVENHDSPPGLFQLPRFWIAEYFLASLIFFTVQCYFIHKIWGLLSGKLWRLPLTIGATLSAVAGLAGGVGVAGITATDTTFTSIYRHVQAPGSLQQIAGAITDIYITVSLSVIMRESRAGFKRTQMLLRKLTIYAINRGVLIVYVPALSLRNNDSAAALCNRECPVMTCRRPCRWLRKYAAVYHSSSFVWMIFHIPESKVYMNTFLAGLNFRHHLREVGPPHVGTGDSVQFVNIEDLSSLIHLPLPGSYQDPAVPAHISIRIMTEVREQVDDNAAHSTIHHEPISL</sequence>
<keyword evidence="1" id="KW-0812">Transmembrane</keyword>
<dbReference type="PANTHER" id="PTHR40465:SF1">
    <property type="entry name" value="DUF6534 DOMAIN-CONTAINING PROTEIN"/>
    <property type="match status" value="1"/>
</dbReference>
<feature type="transmembrane region" description="Helical" evidence="1">
    <location>
        <begin position="12"/>
        <end position="37"/>
    </location>
</feature>
<accession>A0A8E2DME6</accession>
<dbReference type="AlphaFoldDB" id="A0A8E2DME6"/>
<dbReference type="OrthoDB" id="2800965at2759"/>
<organism evidence="3 4">
    <name type="scientific">Obba rivulosa</name>
    <dbReference type="NCBI Taxonomy" id="1052685"/>
    <lineage>
        <taxon>Eukaryota</taxon>
        <taxon>Fungi</taxon>
        <taxon>Dikarya</taxon>
        <taxon>Basidiomycota</taxon>
        <taxon>Agaricomycotina</taxon>
        <taxon>Agaricomycetes</taxon>
        <taxon>Polyporales</taxon>
        <taxon>Gelatoporiaceae</taxon>
        <taxon>Obba</taxon>
    </lineage>
</organism>
<feature type="transmembrane region" description="Helical" evidence="1">
    <location>
        <begin position="168"/>
        <end position="188"/>
    </location>
</feature>
<dbReference type="PANTHER" id="PTHR40465">
    <property type="entry name" value="CHROMOSOME 1, WHOLE GENOME SHOTGUN SEQUENCE"/>
    <property type="match status" value="1"/>
</dbReference>
<keyword evidence="4" id="KW-1185">Reference proteome</keyword>
<proteinExistence type="predicted"/>
<keyword evidence="1" id="KW-1133">Transmembrane helix</keyword>
<evidence type="ECO:0000313" key="4">
    <source>
        <dbReference type="Proteomes" id="UP000250043"/>
    </source>
</evidence>
<name>A0A8E2DME6_9APHY</name>
<feature type="transmembrane region" description="Helical" evidence="1">
    <location>
        <begin position="200"/>
        <end position="219"/>
    </location>
</feature>
<evidence type="ECO:0000313" key="3">
    <source>
        <dbReference type="EMBL" id="OCH92066.1"/>
    </source>
</evidence>
<reference evidence="3 4" key="1">
    <citation type="submission" date="2016-07" db="EMBL/GenBank/DDBJ databases">
        <title>Draft genome of the white-rot fungus Obba rivulosa 3A-2.</title>
        <authorList>
            <consortium name="DOE Joint Genome Institute"/>
            <person name="Miettinen O."/>
            <person name="Riley R."/>
            <person name="Acob R."/>
            <person name="Barry K."/>
            <person name="Cullen D."/>
            <person name="De Vries R."/>
            <person name="Hainaut M."/>
            <person name="Hatakka A."/>
            <person name="Henrissat B."/>
            <person name="Hilden K."/>
            <person name="Kuo R."/>
            <person name="Labutti K."/>
            <person name="Lipzen A."/>
            <person name="Makela M.R."/>
            <person name="Sandor L."/>
            <person name="Spatafora J.W."/>
            <person name="Grigoriev I.V."/>
            <person name="Hibbett D.S."/>
        </authorList>
    </citation>
    <scope>NUCLEOTIDE SEQUENCE [LARGE SCALE GENOMIC DNA]</scope>
    <source>
        <strain evidence="3 4">3A-2</strain>
    </source>
</reference>
<feature type="transmembrane region" description="Helical" evidence="1">
    <location>
        <begin position="123"/>
        <end position="148"/>
    </location>
</feature>
<evidence type="ECO:0000256" key="1">
    <source>
        <dbReference type="SAM" id="Phobius"/>
    </source>
</evidence>
<protein>
    <recommendedName>
        <fullName evidence="2">DUF6534 domain-containing protein</fullName>
    </recommendedName>
</protein>
<gene>
    <name evidence="3" type="ORF">OBBRIDRAFT_833768</name>
</gene>
<feature type="transmembrane region" description="Helical" evidence="1">
    <location>
        <begin position="93"/>
        <end position="111"/>
    </location>
</feature>
<feature type="transmembrane region" description="Helical" evidence="1">
    <location>
        <begin position="49"/>
        <end position="73"/>
    </location>
</feature>
<keyword evidence="1" id="KW-0472">Membrane</keyword>
<evidence type="ECO:0000259" key="2">
    <source>
        <dbReference type="Pfam" id="PF20152"/>
    </source>
</evidence>
<dbReference type="Proteomes" id="UP000250043">
    <property type="component" value="Unassembled WGS sequence"/>
</dbReference>
<dbReference type="EMBL" id="KV722375">
    <property type="protein sequence ID" value="OCH92066.1"/>
    <property type="molecule type" value="Genomic_DNA"/>
</dbReference>